<gene>
    <name evidence="8" type="ORF">CLODIP_2_CD08080</name>
</gene>
<dbReference type="Proteomes" id="UP000494165">
    <property type="component" value="Unassembled WGS sequence"/>
</dbReference>
<protein>
    <recommendedName>
        <fullName evidence="7">Nitroreductase domain-containing protein</fullName>
    </recommendedName>
</protein>
<dbReference type="AlphaFoldDB" id="A0A8S1CGW6"/>
<dbReference type="InterPro" id="IPR000415">
    <property type="entry name" value="Nitroreductase-like"/>
</dbReference>
<dbReference type="EMBL" id="CADEPI010000036">
    <property type="protein sequence ID" value="CAB3368156.1"/>
    <property type="molecule type" value="Genomic_DNA"/>
</dbReference>
<dbReference type="InterPro" id="IPR029479">
    <property type="entry name" value="Nitroreductase"/>
</dbReference>
<keyword evidence="3" id="KW-0285">Flavoprotein</keyword>
<evidence type="ECO:0000259" key="7">
    <source>
        <dbReference type="Pfam" id="PF00881"/>
    </source>
</evidence>
<dbReference type="FunFam" id="3.40.109.10:FF:000004">
    <property type="entry name" value="Iodotyrosine deiodinase 1"/>
    <property type="match status" value="1"/>
</dbReference>
<dbReference type="InterPro" id="IPR050627">
    <property type="entry name" value="Nitroreductase/BluB"/>
</dbReference>
<feature type="transmembrane region" description="Helical" evidence="6">
    <location>
        <begin position="36"/>
        <end position="53"/>
    </location>
</feature>
<dbReference type="PANTHER" id="PTHR23026">
    <property type="entry name" value="NADPH NITROREDUCTASE"/>
    <property type="match status" value="1"/>
</dbReference>
<comment type="cofactor">
    <cofactor evidence="1">
        <name>FMN</name>
        <dbReference type="ChEBI" id="CHEBI:58210"/>
    </cofactor>
</comment>
<dbReference type="Gene3D" id="3.40.109.10">
    <property type="entry name" value="NADH Oxidase"/>
    <property type="match status" value="1"/>
</dbReference>
<organism evidence="8 9">
    <name type="scientific">Cloeon dipterum</name>
    <dbReference type="NCBI Taxonomy" id="197152"/>
    <lineage>
        <taxon>Eukaryota</taxon>
        <taxon>Metazoa</taxon>
        <taxon>Ecdysozoa</taxon>
        <taxon>Arthropoda</taxon>
        <taxon>Hexapoda</taxon>
        <taxon>Insecta</taxon>
        <taxon>Pterygota</taxon>
        <taxon>Palaeoptera</taxon>
        <taxon>Ephemeroptera</taxon>
        <taxon>Pisciforma</taxon>
        <taxon>Baetidae</taxon>
        <taxon>Cloeon</taxon>
    </lineage>
</organism>
<proteinExistence type="inferred from homology"/>
<dbReference type="GO" id="GO:0032553">
    <property type="term" value="F:ribonucleotide binding"/>
    <property type="evidence" value="ECO:0007669"/>
    <property type="project" value="UniProtKB-ARBA"/>
</dbReference>
<dbReference type="GO" id="GO:0006570">
    <property type="term" value="P:tyrosine metabolic process"/>
    <property type="evidence" value="ECO:0007669"/>
    <property type="project" value="TreeGrafter"/>
</dbReference>
<evidence type="ECO:0000256" key="4">
    <source>
        <dbReference type="ARBA" id="ARBA00022643"/>
    </source>
</evidence>
<dbReference type="OrthoDB" id="41362at2759"/>
<keyword evidence="5" id="KW-0560">Oxidoreductase</keyword>
<comment type="caution">
    <text evidence="8">The sequence shown here is derived from an EMBL/GenBank/DDBJ whole genome shotgun (WGS) entry which is preliminary data.</text>
</comment>
<evidence type="ECO:0000256" key="6">
    <source>
        <dbReference type="SAM" id="Phobius"/>
    </source>
</evidence>
<comment type="similarity">
    <text evidence="2">Belongs to the nitroreductase family.</text>
</comment>
<evidence type="ECO:0000256" key="1">
    <source>
        <dbReference type="ARBA" id="ARBA00001917"/>
    </source>
</evidence>
<evidence type="ECO:0000313" key="9">
    <source>
        <dbReference type="Proteomes" id="UP000494165"/>
    </source>
</evidence>
<accession>A0A8S1CGW6</accession>
<dbReference type="GO" id="GO:0005886">
    <property type="term" value="C:plasma membrane"/>
    <property type="evidence" value="ECO:0007669"/>
    <property type="project" value="TreeGrafter"/>
</dbReference>
<dbReference type="GO" id="GO:0140616">
    <property type="term" value="F:iodotyrosine deiodinase activity"/>
    <property type="evidence" value="ECO:0007669"/>
    <property type="project" value="UniProtKB-ARBA"/>
</dbReference>
<keyword evidence="4" id="KW-0288">FMN</keyword>
<evidence type="ECO:0000313" key="8">
    <source>
        <dbReference type="EMBL" id="CAB3368156.1"/>
    </source>
</evidence>
<keyword evidence="6" id="KW-0472">Membrane</keyword>
<dbReference type="PANTHER" id="PTHR23026:SF90">
    <property type="entry name" value="IODOTYROSINE DEIODINASE 1"/>
    <property type="match status" value="1"/>
</dbReference>
<evidence type="ECO:0000256" key="3">
    <source>
        <dbReference type="ARBA" id="ARBA00022630"/>
    </source>
</evidence>
<feature type="domain" description="Nitroreductase" evidence="7">
    <location>
        <begin position="126"/>
        <end position="294"/>
    </location>
</feature>
<keyword evidence="6" id="KW-0812">Transmembrane</keyword>
<dbReference type="SUPFAM" id="SSF55469">
    <property type="entry name" value="FMN-dependent nitroreductase-like"/>
    <property type="match status" value="1"/>
</dbReference>
<keyword evidence="6" id="KW-1133">Transmembrane helix</keyword>
<dbReference type="CDD" id="cd02144">
    <property type="entry name" value="iodotyrosine_dehalogenase"/>
    <property type="match status" value="1"/>
</dbReference>
<name>A0A8S1CGW6_9INSE</name>
<keyword evidence="9" id="KW-1185">Reference proteome</keyword>
<reference evidence="8 9" key="1">
    <citation type="submission" date="2020-04" db="EMBL/GenBank/DDBJ databases">
        <authorList>
            <person name="Alioto T."/>
            <person name="Alioto T."/>
            <person name="Gomez Garrido J."/>
        </authorList>
    </citation>
    <scope>NUCLEOTIDE SEQUENCE [LARGE SCALE GENOMIC DNA]</scope>
</reference>
<dbReference type="Pfam" id="PF00881">
    <property type="entry name" value="Nitroreductase"/>
    <property type="match status" value="1"/>
</dbReference>
<evidence type="ECO:0000256" key="5">
    <source>
        <dbReference type="ARBA" id="ARBA00023002"/>
    </source>
</evidence>
<evidence type="ECO:0000256" key="2">
    <source>
        <dbReference type="ARBA" id="ARBA00007118"/>
    </source>
</evidence>
<sequence length="317" mass="36388">MFHSVTMCVRYTPDPVVSIQSQAGAMLEHMPFLAAYWPYVVTFLAALFVPGLWRKNDSKGEKNDAPKQYQTPDQAAEIKEEEDWMDYQNTLTSALPEDLQHIPFAYKRPSENEMLKRSQEYYEMVNGRRTIRFFSPDPVPIDVIKNIIKAAATSPSGAHTEPWTYVVVQDPDVKAKVRQIIEDEEEINYKKRMGQQWTTDLKPLRTNWIKEYLTDAPYLVLVFKQMFSLKEDNTKKIHYYNEISVAISYGIFLTAVQNAGLVGLTSTPLNCGPALRNLLERPPSEKLMLLCPVGFPAKDATVPDLERKRLEDVMVLF</sequence>